<gene>
    <name evidence="2" type="ORF">E2C01_050178</name>
</gene>
<protein>
    <submittedName>
        <fullName evidence="2">Uncharacterized protein</fullName>
    </submittedName>
</protein>
<sequence>MVLPPHLHSNLSKGGTAWHWPRPCLPCMATMSQYRDAATSPIPVGSHSKSSGDPAMTNITGGKARQRTPTRALLLSQSKLPAPGDHILLGVSPPLGTSPSSMASRNSIFSPFYPVDDLAASLQCRH</sequence>
<evidence type="ECO:0000256" key="1">
    <source>
        <dbReference type="SAM" id="MobiDB-lite"/>
    </source>
</evidence>
<feature type="region of interest" description="Disordered" evidence="1">
    <location>
        <begin position="39"/>
        <end position="69"/>
    </location>
</feature>
<keyword evidence="3" id="KW-1185">Reference proteome</keyword>
<reference evidence="2 3" key="1">
    <citation type="submission" date="2019-05" db="EMBL/GenBank/DDBJ databases">
        <title>Another draft genome of Portunus trituberculatus and its Hox gene families provides insights of decapod evolution.</title>
        <authorList>
            <person name="Jeong J.-H."/>
            <person name="Song I."/>
            <person name="Kim S."/>
            <person name="Choi T."/>
            <person name="Kim D."/>
            <person name="Ryu S."/>
            <person name="Kim W."/>
        </authorList>
    </citation>
    <scope>NUCLEOTIDE SEQUENCE [LARGE SCALE GENOMIC DNA]</scope>
    <source>
        <tissue evidence="2">Muscle</tissue>
    </source>
</reference>
<proteinExistence type="predicted"/>
<evidence type="ECO:0000313" key="3">
    <source>
        <dbReference type="Proteomes" id="UP000324222"/>
    </source>
</evidence>
<evidence type="ECO:0000313" key="2">
    <source>
        <dbReference type="EMBL" id="MPC56226.1"/>
    </source>
</evidence>
<accession>A0A5B7GF70</accession>
<comment type="caution">
    <text evidence="2">The sequence shown here is derived from an EMBL/GenBank/DDBJ whole genome shotgun (WGS) entry which is preliminary data.</text>
</comment>
<dbReference type="Proteomes" id="UP000324222">
    <property type="component" value="Unassembled WGS sequence"/>
</dbReference>
<organism evidence="2 3">
    <name type="scientific">Portunus trituberculatus</name>
    <name type="common">Swimming crab</name>
    <name type="synonym">Neptunus trituberculatus</name>
    <dbReference type="NCBI Taxonomy" id="210409"/>
    <lineage>
        <taxon>Eukaryota</taxon>
        <taxon>Metazoa</taxon>
        <taxon>Ecdysozoa</taxon>
        <taxon>Arthropoda</taxon>
        <taxon>Crustacea</taxon>
        <taxon>Multicrustacea</taxon>
        <taxon>Malacostraca</taxon>
        <taxon>Eumalacostraca</taxon>
        <taxon>Eucarida</taxon>
        <taxon>Decapoda</taxon>
        <taxon>Pleocyemata</taxon>
        <taxon>Brachyura</taxon>
        <taxon>Eubrachyura</taxon>
        <taxon>Portunoidea</taxon>
        <taxon>Portunidae</taxon>
        <taxon>Portuninae</taxon>
        <taxon>Portunus</taxon>
    </lineage>
</organism>
<name>A0A5B7GF70_PORTR</name>
<dbReference type="AlphaFoldDB" id="A0A5B7GF70"/>
<dbReference type="EMBL" id="VSRR010013786">
    <property type="protein sequence ID" value="MPC56226.1"/>
    <property type="molecule type" value="Genomic_DNA"/>
</dbReference>